<keyword evidence="8 15" id="KW-0547">Nucleotide-binding</keyword>
<feature type="domain" description="TRNA-binding" evidence="17">
    <location>
        <begin position="39"/>
        <end position="148"/>
    </location>
</feature>
<keyword evidence="11 16" id="KW-0694">RNA-binding</keyword>
<dbReference type="EMBL" id="CP000821">
    <property type="protein sequence ID" value="ABV37204.1"/>
    <property type="molecule type" value="Genomic_DNA"/>
</dbReference>
<evidence type="ECO:0000256" key="12">
    <source>
        <dbReference type="ARBA" id="ARBA00022917"/>
    </source>
</evidence>
<comment type="similarity">
    <text evidence="2 15">Belongs to the phenylalanyl-tRNA synthetase beta subunit family. Type 1 subfamily.</text>
</comment>
<feature type="domain" description="B5" evidence="19">
    <location>
        <begin position="401"/>
        <end position="476"/>
    </location>
</feature>
<dbReference type="GO" id="GO:0005524">
    <property type="term" value="F:ATP binding"/>
    <property type="evidence" value="ECO:0007669"/>
    <property type="project" value="UniProtKB-UniRule"/>
</dbReference>
<dbReference type="OrthoDB" id="9805455at2"/>
<evidence type="ECO:0000256" key="16">
    <source>
        <dbReference type="PROSITE-ProRule" id="PRU00209"/>
    </source>
</evidence>
<dbReference type="PANTHER" id="PTHR10947:SF0">
    <property type="entry name" value="PHENYLALANINE--TRNA LIGASE BETA SUBUNIT"/>
    <property type="match status" value="1"/>
</dbReference>
<dbReference type="Gene3D" id="3.30.70.380">
    <property type="entry name" value="Ferrodoxin-fold anticodon-binding domain"/>
    <property type="match status" value="1"/>
</dbReference>
<dbReference type="InterPro" id="IPR009061">
    <property type="entry name" value="DNA-bd_dom_put_sf"/>
</dbReference>
<dbReference type="SUPFAM" id="SSF55681">
    <property type="entry name" value="Class II aaRS and biotin synthetases"/>
    <property type="match status" value="1"/>
</dbReference>
<dbReference type="InterPro" id="IPR005147">
    <property type="entry name" value="tRNA_synthase_B5-dom"/>
</dbReference>
<keyword evidence="6 15" id="KW-0436">Ligase</keyword>
<dbReference type="SUPFAM" id="SSF46955">
    <property type="entry name" value="Putative DNA-binding domain"/>
    <property type="match status" value="1"/>
</dbReference>
<dbReference type="PROSITE" id="PS51483">
    <property type="entry name" value="B5"/>
    <property type="match status" value="1"/>
</dbReference>
<dbReference type="InterPro" id="IPR012340">
    <property type="entry name" value="NA-bd_OB-fold"/>
</dbReference>
<evidence type="ECO:0000256" key="13">
    <source>
        <dbReference type="ARBA" id="ARBA00023146"/>
    </source>
</evidence>
<evidence type="ECO:0000256" key="3">
    <source>
        <dbReference type="ARBA" id="ARBA00011209"/>
    </source>
</evidence>
<dbReference type="SMART" id="SM00873">
    <property type="entry name" value="B3_4"/>
    <property type="match status" value="1"/>
</dbReference>
<dbReference type="Proteomes" id="UP000002015">
    <property type="component" value="Chromosome"/>
</dbReference>
<dbReference type="HAMAP" id="MF_00283">
    <property type="entry name" value="Phe_tRNA_synth_beta1"/>
    <property type="match status" value="1"/>
</dbReference>
<comment type="catalytic activity">
    <reaction evidence="14 15">
        <text>tRNA(Phe) + L-phenylalanine + ATP = L-phenylalanyl-tRNA(Phe) + AMP + diphosphate + H(+)</text>
        <dbReference type="Rhea" id="RHEA:19413"/>
        <dbReference type="Rhea" id="RHEA-COMP:9668"/>
        <dbReference type="Rhea" id="RHEA-COMP:9699"/>
        <dbReference type="ChEBI" id="CHEBI:15378"/>
        <dbReference type="ChEBI" id="CHEBI:30616"/>
        <dbReference type="ChEBI" id="CHEBI:33019"/>
        <dbReference type="ChEBI" id="CHEBI:58095"/>
        <dbReference type="ChEBI" id="CHEBI:78442"/>
        <dbReference type="ChEBI" id="CHEBI:78531"/>
        <dbReference type="ChEBI" id="CHEBI:456215"/>
        <dbReference type="EC" id="6.1.1.20"/>
    </reaction>
</comment>
<dbReference type="InterPro" id="IPR005146">
    <property type="entry name" value="B3/B4_tRNA-bd"/>
</dbReference>
<dbReference type="PROSITE" id="PS50886">
    <property type="entry name" value="TRBD"/>
    <property type="match status" value="1"/>
</dbReference>
<evidence type="ECO:0000256" key="9">
    <source>
        <dbReference type="ARBA" id="ARBA00022840"/>
    </source>
</evidence>
<dbReference type="GO" id="GO:0006432">
    <property type="term" value="P:phenylalanyl-tRNA aminoacylation"/>
    <property type="evidence" value="ECO:0007669"/>
    <property type="project" value="UniProtKB-UniRule"/>
</dbReference>
<dbReference type="InterPro" id="IPR002547">
    <property type="entry name" value="tRNA-bd_dom"/>
</dbReference>
<proteinExistence type="inferred from homology"/>
<dbReference type="NCBIfam" id="NF045760">
    <property type="entry name" value="YtpR"/>
    <property type="match status" value="1"/>
</dbReference>
<comment type="subcellular location">
    <subcellularLocation>
        <location evidence="1 15">Cytoplasm</location>
    </subcellularLocation>
</comment>
<dbReference type="FunFam" id="3.30.70.380:FF:000001">
    <property type="entry name" value="Phenylalanine--tRNA ligase beta subunit"/>
    <property type="match status" value="1"/>
</dbReference>
<dbReference type="EC" id="6.1.1.20" evidence="15"/>
<dbReference type="InterPro" id="IPR004532">
    <property type="entry name" value="Phe-tRNA-ligase_IIc_bsu_bact"/>
</dbReference>
<evidence type="ECO:0000259" key="18">
    <source>
        <dbReference type="PROSITE" id="PS51447"/>
    </source>
</evidence>
<keyword evidence="7 15" id="KW-0479">Metal-binding</keyword>
<evidence type="ECO:0000256" key="10">
    <source>
        <dbReference type="ARBA" id="ARBA00022842"/>
    </source>
</evidence>
<dbReference type="CDD" id="cd02796">
    <property type="entry name" value="tRNA_bind_bactPheRS"/>
    <property type="match status" value="1"/>
</dbReference>
<evidence type="ECO:0000259" key="19">
    <source>
        <dbReference type="PROSITE" id="PS51483"/>
    </source>
</evidence>
<dbReference type="InterPro" id="IPR020825">
    <property type="entry name" value="Phe-tRNA_synthase-like_B3/B4"/>
</dbReference>
<feature type="binding site" evidence="15">
    <location>
        <position position="464"/>
    </location>
    <ligand>
        <name>Mg(2+)</name>
        <dbReference type="ChEBI" id="CHEBI:18420"/>
        <note>shared with alpha subunit</note>
    </ligand>
</feature>
<dbReference type="InterPro" id="IPR041616">
    <property type="entry name" value="PheRS_beta_core"/>
</dbReference>
<dbReference type="KEGG" id="sse:Ssed_2597"/>
<keyword evidence="13 15" id="KW-0030">Aminoacyl-tRNA synthetase</keyword>
<feature type="domain" description="FDX-ACB" evidence="18">
    <location>
        <begin position="701"/>
        <end position="794"/>
    </location>
</feature>
<dbReference type="Pfam" id="PF01588">
    <property type="entry name" value="tRNA_bind"/>
    <property type="match status" value="1"/>
</dbReference>
<dbReference type="Pfam" id="PF03483">
    <property type="entry name" value="B3_4"/>
    <property type="match status" value="1"/>
</dbReference>
<evidence type="ECO:0000313" key="20">
    <source>
        <dbReference type="EMBL" id="ABV37204.1"/>
    </source>
</evidence>
<dbReference type="Pfam" id="PF03484">
    <property type="entry name" value="B5"/>
    <property type="match status" value="1"/>
</dbReference>
<evidence type="ECO:0000256" key="6">
    <source>
        <dbReference type="ARBA" id="ARBA00022598"/>
    </source>
</evidence>
<gene>
    <name evidence="15" type="primary">pheT</name>
    <name evidence="20" type="ordered locus">Ssed_2597</name>
</gene>
<feature type="binding site" evidence="15">
    <location>
        <position position="460"/>
    </location>
    <ligand>
        <name>Mg(2+)</name>
        <dbReference type="ChEBI" id="CHEBI:18420"/>
        <note>shared with alpha subunit</note>
    </ligand>
</feature>
<keyword evidence="4 15" id="KW-0963">Cytoplasm</keyword>
<dbReference type="FunFam" id="2.40.50.140:FF:000045">
    <property type="entry name" value="Phenylalanine--tRNA ligase beta subunit"/>
    <property type="match status" value="1"/>
</dbReference>
<reference evidence="20 21" key="1">
    <citation type="submission" date="2007-08" db="EMBL/GenBank/DDBJ databases">
        <title>Complete sequence of Shewanella sediminis HAW-EB3.</title>
        <authorList>
            <consortium name="US DOE Joint Genome Institute"/>
            <person name="Copeland A."/>
            <person name="Lucas S."/>
            <person name="Lapidus A."/>
            <person name="Barry K."/>
            <person name="Glavina del Rio T."/>
            <person name="Dalin E."/>
            <person name="Tice H."/>
            <person name="Pitluck S."/>
            <person name="Chertkov O."/>
            <person name="Brettin T."/>
            <person name="Bruce D."/>
            <person name="Detter J.C."/>
            <person name="Han C."/>
            <person name="Schmutz J."/>
            <person name="Larimer F."/>
            <person name="Land M."/>
            <person name="Hauser L."/>
            <person name="Kyrpides N."/>
            <person name="Kim E."/>
            <person name="Zhao J.-S."/>
            <person name="Richardson P."/>
        </authorList>
    </citation>
    <scope>NUCLEOTIDE SEQUENCE [LARGE SCALE GENOMIC DNA]</scope>
    <source>
        <strain evidence="20 21">HAW-EB3</strain>
    </source>
</reference>
<evidence type="ECO:0000256" key="14">
    <source>
        <dbReference type="ARBA" id="ARBA00049255"/>
    </source>
</evidence>
<organism evidence="20 21">
    <name type="scientific">Shewanella sediminis (strain HAW-EB3)</name>
    <dbReference type="NCBI Taxonomy" id="425104"/>
    <lineage>
        <taxon>Bacteria</taxon>
        <taxon>Pseudomonadati</taxon>
        <taxon>Pseudomonadota</taxon>
        <taxon>Gammaproteobacteria</taxon>
        <taxon>Alteromonadales</taxon>
        <taxon>Shewanellaceae</taxon>
        <taxon>Shewanella</taxon>
    </lineage>
</organism>
<feature type="binding site" evidence="15">
    <location>
        <position position="463"/>
    </location>
    <ligand>
        <name>Mg(2+)</name>
        <dbReference type="ChEBI" id="CHEBI:18420"/>
        <note>shared with alpha subunit</note>
    </ligand>
</feature>
<dbReference type="Gene3D" id="3.30.56.10">
    <property type="match status" value="2"/>
</dbReference>
<evidence type="ECO:0000256" key="5">
    <source>
        <dbReference type="ARBA" id="ARBA00022555"/>
    </source>
</evidence>
<dbReference type="InterPro" id="IPR045864">
    <property type="entry name" value="aa-tRNA-synth_II/BPL/LPL"/>
</dbReference>
<keyword evidence="21" id="KW-1185">Reference proteome</keyword>
<dbReference type="STRING" id="425104.Ssed_2597"/>
<dbReference type="SMART" id="SM00874">
    <property type="entry name" value="B5"/>
    <property type="match status" value="1"/>
</dbReference>
<dbReference type="Gene3D" id="2.40.50.140">
    <property type="entry name" value="Nucleic acid-binding proteins"/>
    <property type="match status" value="1"/>
</dbReference>
<dbReference type="Gene3D" id="3.30.930.10">
    <property type="entry name" value="Bira Bifunctional Protein, Domain 2"/>
    <property type="match status" value="1"/>
</dbReference>
<sequence length="795" mass="86976">MKFSESWLREWVNPSISREELSHQITMAGLEVDGIEGVAGEFSGVIVGEVVECGQHPDADKLRVTKINVGEDELIDIVCGAPNCRLGIKVAVAMVGAVLPGDFKIKKAKLRGEPSFGMLCSYGELGIDVESDGILELPVDAPIGADLRDYLSLNDAVIDVDLTANRADCLGMAGLAREVGVLNRQSVTEPTWEAVSPTIDDAIKIDLQAPAFCARYLGRVVKNVNVKAESPLWMQEKLRRSGIRSIDPIVDITNYVLIEFGQPMHAFDLAQLAGDIQVRMGSGDEKLTLLDGKEITVPADTLVISDQERPLALAGVFGGEYSGVNTDTQDIMLECAFFAPLAILGKARRLGLHTDSSHRFERGVDPELQHKVMDRATRLVLDICGGEAGPVVEAKSEEHLPKPVEIVLRRSKLDRILGHHISDAEVTEILERLGFDVTVNSDTWEVTTATYRFDMAIEEDLIEEVARIYGYNNIPNTAPVASLSMPDHKESDISLKRVRSMLVARGFQEAVTYSFVDPKLQNLVHPGEEAMILPNPISVEMSAMRLSMFTGLLGAVGYNQSRQQNRVRLFETGLRFVPDTTAESSVRQQAMLGAVISGNQKDEHWSMESKTVDFFDLKGDLEAIIGLTVSDVEFTFRSATHPALHPGQCAEILRNDRVIGIIGAVHPSLEKPFGLNGKTIVFELELDALLHAGLPLAQTVSKFPANRRDIAVVVDDNVSAGDVVKMIRKVGQNQLVGLNLFDVYQGKGVEPGKKSLAIALTLQDNTRTLEEKEIAEMVDSVVSALKSEFNALLRD</sequence>
<evidence type="ECO:0000256" key="7">
    <source>
        <dbReference type="ARBA" id="ARBA00022723"/>
    </source>
</evidence>
<dbReference type="SMART" id="SM00896">
    <property type="entry name" value="FDX-ACB"/>
    <property type="match status" value="1"/>
</dbReference>
<dbReference type="InterPro" id="IPR036690">
    <property type="entry name" value="Fdx_antiC-bd_sf"/>
</dbReference>
<evidence type="ECO:0000256" key="1">
    <source>
        <dbReference type="ARBA" id="ARBA00004496"/>
    </source>
</evidence>
<dbReference type="SUPFAM" id="SSF50249">
    <property type="entry name" value="Nucleic acid-binding proteins"/>
    <property type="match status" value="1"/>
</dbReference>
<dbReference type="FunFam" id="3.30.56.10:FF:000002">
    <property type="entry name" value="Phenylalanine--tRNA ligase beta subunit"/>
    <property type="match status" value="1"/>
</dbReference>
<dbReference type="AlphaFoldDB" id="A8FWI1"/>
<evidence type="ECO:0000256" key="4">
    <source>
        <dbReference type="ARBA" id="ARBA00022490"/>
    </source>
</evidence>
<comment type="subunit">
    <text evidence="3 15">Tetramer of two alpha and two beta subunits.</text>
</comment>
<keyword evidence="10 15" id="KW-0460">Magnesium</keyword>
<keyword evidence="5 16" id="KW-0820">tRNA-binding</keyword>
<name>A8FWI1_SHESH</name>
<dbReference type="NCBIfam" id="TIGR00472">
    <property type="entry name" value="pheT_bact"/>
    <property type="match status" value="1"/>
</dbReference>
<dbReference type="PANTHER" id="PTHR10947">
    <property type="entry name" value="PHENYLALANYL-TRNA SYNTHETASE BETA CHAIN AND LEUCINE-RICH REPEAT-CONTAINING PROTEIN 47"/>
    <property type="match status" value="1"/>
</dbReference>
<dbReference type="PROSITE" id="PS51447">
    <property type="entry name" value="FDX_ACB"/>
    <property type="match status" value="1"/>
</dbReference>
<dbReference type="GO" id="GO:0004826">
    <property type="term" value="F:phenylalanine-tRNA ligase activity"/>
    <property type="evidence" value="ECO:0007669"/>
    <property type="project" value="UniProtKB-UniRule"/>
</dbReference>
<dbReference type="Pfam" id="PF03147">
    <property type="entry name" value="FDX-ACB"/>
    <property type="match status" value="1"/>
</dbReference>
<dbReference type="Gene3D" id="3.50.40.10">
    <property type="entry name" value="Phenylalanyl-trna Synthetase, Chain B, domain 3"/>
    <property type="match status" value="1"/>
</dbReference>
<evidence type="ECO:0000256" key="11">
    <source>
        <dbReference type="ARBA" id="ARBA00022884"/>
    </source>
</evidence>
<dbReference type="InterPro" id="IPR005121">
    <property type="entry name" value="Fdx_antiC-bd"/>
</dbReference>
<dbReference type="GO" id="GO:0000049">
    <property type="term" value="F:tRNA binding"/>
    <property type="evidence" value="ECO:0007669"/>
    <property type="project" value="UniProtKB-UniRule"/>
</dbReference>
<dbReference type="GO" id="GO:0000287">
    <property type="term" value="F:magnesium ion binding"/>
    <property type="evidence" value="ECO:0007669"/>
    <property type="project" value="UniProtKB-UniRule"/>
</dbReference>
<dbReference type="Pfam" id="PF17759">
    <property type="entry name" value="tRNA_synthFbeta"/>
    <property type="match status" value="1"/>
</dbReference>
<feature type="binding site" evidence="15">
    <location>
        <position position="454"/>
    </location>
    <ligand>
        <name>Mg(2+)</name>
        <dbReference type="ChEBI" id="CHEBI:18420"/>
        <note>shared with alpha subunit</note>
    </ligand>
</feature>
<dbReference type="SUPFAM" id="SSF56037">
    <property type="entry name" value="PheT/TilS domain"/>
    <property type="match status" value="1"/>
</dbReference>
<evidence type="ECO:0000259" key="17">
    <source>
        <dbReference type="PROSITE" id="PS50886"/>
    </source>
</evidence>
<dbReference type="SUPFAM" id="SSF54991">
    <property type="entry name" value="Anticodon-binding domain of PheRS"/>
    <property type="match status" value="1"/>
</dbReference>
<evidence type="ECO:0000256" key="15">
    <source>
        <dbReference type="HAMAP-Rule" id="MF_00283"/>
    </source>
</evidence>
<dbReference type="CDD" id="cd00769">
    <property type="entry name" value="PheRS_beta_core"/>
    <property type="match status" value="1"/>
</dbReference>
<dbReference type="FunFam" id="3.30.930.10:FF:000022">
    <property type="entry name" value="Phenylalanine--tRNA ligase beta subunit"/>
    <property type="match status" value="1"/>
</dbReference>
<dbReference type="InterPro" id="IPR033714">
    <property type="entry name" value="tRNA_bind_bactPheRS"/>
</dbReference>
<evidence type="ECO:0000256" key="8">
    <source>
        <dbReference type="ARBA" id="ARBA00022741"/>
    </source>
</evidence>
<dbReference type="RefSeq" id="WP_012142936.1">
    <property type="nucleotide sequence ID" value="NC_009831.1"/>
</dbReference>
<keyword evidence="9 15" id="KW-0067">ATP-binding</keyword>
<keyword evidence="12 15" id="KW-0648">Protein biosynthesis</keyword>
<evidence type="ECO:0000256" key="2">
    <source>
        <dbReference type="ARBA" id="ARBA00008653"/>
    </source>
</evidence>
<accession>A8FWI1</accession>
<comment type="cofactor">
    <cofactor evidence="15">
        <name>Mg(2+)</name>
        <dbReference type="ChEBI" id="CHEBI:18420"/>
    </cofactor>
    <text evidence="15">Binds 2 magnesium ions per tetramer.</text>
</comment>
<protein>
    <recommendedName>
        <fullName evidence="15">Phenylalanine--tRNA ligase beta subunit</fullName>
        <ecNumber evidence="15">6.1.1.20</ecNumber>
    </recommendedName>
    <alternativeName>
        <fullName evidence="15">Phenylalanyl-tRNA synthetase beta subunit</fullName>
        <shortName evidence="15">PheRS</shortName>
    </alternativeName>
</protein>
<evidence type="ECO:0000313" key="21">
    <source>
        <dbReference type="Proteomes" id="UP000002015"/>
    </source>
</evidence>
<dbReference type="GO" id="GO:0009328">
    <property type="term" value="C:phenylalanine-tRNA ligase complex"/>
    <property type="evidence" value="ECO:0007669"/>
    <property type="project" value="TreeGrafter"/>
</dbReference>
<dbReference type="HOGENOM" id="CLU_016891_0_0_6"/>
<dbReference type="eggNOG" id="COG0072">
    <property type="taxonomic scope" value="Bacteria"/>
</dbReference>
<dbReference type="InterPro" id="IPR045060">
    <property type="entry name" value="Phe-tRNA-ligase_IIc_bsu"/>
</dbReference>
<dbReference type="FunFam" id="3.50.40.10:FF:000001">
    <property type="entry name" value="Phenylalanine--tRNA ligase beta subunit"/>
    <property type="match status" value="1"/>
</dbReference>